<accession>A0A9P7N8E1</accession>
<feature type="compositionally biased region" description="Basic and acidic residues" evidence="1">
    <location>
        <begin position="9"/>
        <end position="36"/>
    </location>
</feature>
<organism evidence="2 3">
    <name type="scientific">Claviceps pusilla</name>
    <dbReference type="NCBI Taxonomy" id="123648"/>
    <lineage>
        <taxon>Eukaryota</taxon>
        <taxon>Fungi</taxon>
        <taxon>Dikarya</taxon>
        <taxon>Ascomycota</taxon>
        <taxon>Pezizomycotina</taxon>
        <taxon>Sordariomycetes</taxon>
        <taxon>Hypocreomycetidae</taxon>
        <taxon>Hypocreales</taxon>
        <taxon>Clavicipitaceae</taxon>
        <taxon>Claviceps</taxon>
    </lineage>
</organism>
<evidence type="ECO:0000313" key="3">
    <source>
        <dbReference type="Proteomes" id="UP000748025"/>
    </source>
</evidence>
<gene>
    <name evidence="2" type="ORF">E4U43_001123</name>
</gene>
<feature type="compositionally biased region" description="Basic and acidic residues" evidence="1">
    <location>
        <begin position="81"/>
        <end position="95"/>
    </location>
</feature>
<sequence>MARSSSGGRGREKPSKHISHDKNNLARGLKNPDMEQLKPASPPKTNPWTTRRPTTTLSPDWPSITPDFDRINGQGNGNDETTVKDKPVRKQKQQDSRPSGGKGSDTFSPSKPKPQGPTPPPGKSLWLRPFGADIFVRAGSQIFEGHDPIDIQLELHPNAVANTLQFMYTKTLESCEYDRKAPRDWIHVPRSVLLYIAATGLGVEALKAQILQIIQQTANDLALYFQEGVLAQAMTEREVIDGVFHLHNALEAAYSSERHLPDMLPLRLALGVLLDTLLPFLIQHPVMVALLSSAVWKTYSAEISSDVLAARNSEKCARGPSHDDP</sequence>
<proteinExistence type="predicted"/>
<evidence type="ECO:0008006" key="4">
    <source>
        <dbReference type="Google" id="ProtNLM"/>
    </source>
</evidence>
<evidence type="ECO:0000256" key="1">
    <source>
        <dbReference type="SAM" id="MobiDB-lite"/>
    </source>
</evidence>
<feature type="compositionally biased region" description="Low complexity" evidence="1">
    <location>
        <begin position="46"/>
        <end position="56"/>
    </location>
</feature>
<reference evidence="2" key="1">
    <citation type="journal article" date="2020" name="bioRxiv">
        <title>Whole genome comparisons of ergot fungi reveals the divergence and evolution of species within the genus Claviceps are the result of varying mechanisms driving genome evolution and host range expansion.</title>
        <authorList>
            <person name="Wyka S.A."/>
            <person name="Mondo S.J."/>
            <person name="Liu M."/>
            <person name="Dettman J."/>
            <person name="Nalam V."/>
            <person name="Broders K.D."/>
        </authorList>
    </citation>
    <scope>NUCLEOTIDE SEQUENCE</scope>
    <source>
        <strain evidence="2">CCC 602</strain>
    </source>
</reference>
<dbReference type="OrthoDB" id="4845755at2759"/>
<dbReference type="EMBL" id="SRPW01001351">
    <property type="protein sequence ID" value="KAG6002403.1"/>
    <property type="molecule type" value="Genomic_DNA"/>
</dbReference>
<evidence type="ECO:0000313" key="2">
    <source>
        <dbReference type="EMBL" id="KAG6002403.1"/>
    </source>
</evidence>
<name>A0A9P7N8E1_9HYPO</name>
<feature type="compositionally biased region" description="Pro residues" evidence="1">
    <location>
        <begin position="111"/>
        <end position="122"/>
    </location>
</feature>
<dbReference type="Proteomes" id="UP000748025">
    <property type="component" value="Unassembled WGS sequence"/>
</dbReference>
<dbReference type="AlphaFoldDB" id="A0A9P7N8E1"/>
<feature type="region of interest" description="Disordered" evidence="1">
    <location>
        <begin position="1"/>
        <end position="124"/>
    </location>
</feature>
<protein>
    <recommendedName>
        <fullName evidence="4">BTB domain-containing protein</fullName>
    </recommendedName>
</protein>
<keyword evidence="3" id="KW-1185">Reference proteome</keyword>
<comment type="caution">
    <text evidence="2">The sequence shown here is derived from an EMBL/GenBank/DDBJ whole genome shotgun (WGS) entry which is preliminary data.</text>
</comment>